<organism evidence="3 4">
    <name type="scientific">Chitinophaga silvatica</name>
    <dbReference type="NCBI Taxonomy" id="2282649"/>
    <lineage>
        <taxon>Bacteria</taxon>
        <taxon>Pseudomonadati</taxon>
        <taxon>Bacteroidota</taxon>
        <taxon>Chitinophagia</taxon>
        <taxon>Chitinophagales</taxon>
        <taxon>Chitinophagaceae</taxon>
        <taxon>Chitinophaga</taxon>
    </lineage>
</organism>
<evidence type="ECO:0000313" key="4">
    <source>
        <dbReference type="Proteomes" id="UP000260644"/>
    </source>
</evidence>
<protein>
    <submittedName>
        <fullName evidence="3">ATPase</fullName>
    </submittedName>
</protein>
<dbReference type="OrthoDB" id="9786557at2"/>
<gene>
    <name evidence="3" type="ORF">DVR12_18055</name>
</gene>
<comment type="similarity">
    <text evidence="1">Belongs to the AHA1 family.</text>
</comment>
<dbReference type="Pfam" id="PF08327">
    <property type="entry name" value="AHSA1"/>
    <property type="match status" value="1"/>
</dbReference>
<evidence type="ECO:0000256" key="1">
    <source>
        <dbReference type="ARBA" id="ARBA00006817"/>
    </source>
</evidence>
<reference evidence="3 4" key="1">
    <citation type="submission" date="2018-07" db="EMBL/GenBank/DDBJ databases">
        <title>Chitinophaga K2CV101002-2 sp. nov., isolated from a monsoon evergreen broad-leaved forest soil.</title>
        <authorList>
            <person name="Lv Y."/>
        </authorList>
    </citation>
    <scope>NUCLEOTIDE SEQUENCE [LARGE SCALE GENOMIC DNA]</scope>
    <source>
        <strain evidence="3 4">GDMCC 1.1288</strain>
    </source>
</reference>
<dbReference type="EMBL" id="QPMM01000010">
    <property type="protein sequence ID" value="RFS20473.1"/>
    <property type="molecule type" value="Genomic_DNA"/>
</dbReference>
<dbReference type="AlphaFoldDB" id="A0A3E1Y6U6"/>
<evidence type="ECO:0000259" key="2">
    <source>
        <dbReference type="Pfam" id="PF08327"/>
    </source>
</evidence>
<dbReference type="InterPro" id="IPR013538">
    <property type="entry name" value="ASHA1/2-like_C"/>
</dbReference>
<feature type="domain" description="Activator of Hsp90 ATPase homologue 1/2-like C-terminal" evidence="2">
    <location>
        <begin position="13"/>
        <end position="155"/>
    </location>
</feature>
<proteinExistence type="inferred from homology"/>
<evidence type="ECO:0000313" key="3">
    <source>
        <dbReference type="EMBL" id="RFS20473.1"/>
    </source>
</evidence>
<dbReference type="Proteomes" id="UP000260644">
    <property type="component" value="Unassembled WGS sequence"/>
</dbReference>
<name>A0A3E1Y6U6_9BACT</name>
<keyword evidence="4" id="KW-1185">Reference proteome</keyword>
<comment type="caution">
    <text evidence="3">The sequence shown here is derived from an EMBL/GenBank/DDBJ whole genome shotgun (WGS) entry which is preliminary data.</text>
</comment>
<dbReference type="Gene3D" id="3.30.530.20">
    <property type="match status" value="1"/>
</dbReference>
<dbReference type="SUPFAM" id="SSF55961">
    <property type="entry name" value="Bet v1-like"/>
    <property type="match status" value="1"/>
</dbReference>
<dbReference type="RefSeq" id="WP_116977195.1">
    <property type="nucleotide sequence ID" value="NZ_QPMM01000010.1"/>
</dbReference>
<accession>A0A3E1Y6U6</accession>
<sequence>MENRASSNTRIIKATPEQLYHAFTDPLILERFLAPGDMIAQIHSFNLRVGGGYSMSLFYPATDQKSQGKSGAKEDRFTSKFIELQPFHKITTATQFDTEEEAFKGEMTMTVLFTPVDEKHTKISISFNNIPDGIRIEDNEKGTELTLNKLTSLFED</sequence>
<dbReference type="InterPro" id="IPR023393">
    <property type="entry name" value="START-like_dom_sf"/>
</dbReference>